<dbReference type="Pfam" id="PF13244">
    <property type="entry name" value="MbhD"/>
    <property type="match status" value="1"/>
</dbReference>
<dbReference type="InterPro" id="IPR046806">
    <property type="entry name" value="MrpA_C/MbhE"/>
</dbReference>
<feature type="transmembrane region" description="Helical" evidence="10">
    <location>
        <begin position="107"/>
        <end position="123"/>
    </location>
</feature>
<feature type="transmembrane region" description="Helical" evidence="10">
    <location>
        <begin position="564"/>
        <end position="581"/>
    </location>
</feature>
<feature type="transmembrane region" description="Helical" evidence="10">
    <location>
        <begin position="621"/>
        <end position="641"/>
    </location>
</feature>
<evidence type="ECO:0000259" key="12">
    <source>
        <dbReference type="Pfam" id="PF00662"/>
    </source>
</evidence>
<feature type="transmembrane region" description="Helical" evidence="10">
    <location>
        <begin position="400"/>
        <end position="426"/>
    </location>
</feature>
<evidence type="ECO:0000256" key="10">
    <source>
        <dbReference type="SAM" id="Phobius"/>
    </source>
</evidence>
<dbReference type="Proteomes" id="UP001245285">
    <property type="component" value="Unassembled WGS sequence"/>
</dbReference>
<dbReference type="InterPro" id="IPR001516">
    <property type="entry name" value="Proton_antipo_N"/>
</dbReference>
<feature type="transmembrane region" description="Helical" evidence="10">
    <location>
        <begin position="28"/>
        <end position="49"/>
    </location>
</feature>
<feature type="transmembrane region" description="Helical" evidence="10">
    <location>
        <begin position="267"/>
        <end position="289"/>
    </location>
</feature>
<dbReference type="Pfam" id="PF20501">
    <property type="entry name" value="MbhE"/>
    <property type="match status" value="1"/>
</dbReference>
<feature type="domain" description="NADH-Ubiquinone oxidoreductase (complex I) chain 5 N-terminal" evidence="12">
    <location>
        <begin position="62"/>
        <end position="108"/>
    </location>
</feature>
<evidence type="ECO:0000256" key="4">
    <source>
        <dbReference type="ARBA" id="ARBA00022475"/>
    </source>
</evidence>
<feature type="transmembrane region" description="Helical" evidence="10">
    <location>
        <begin position="70"/>
        <end position="95"/>
    </location>
</feature>
<dbReference type="PANTHER" id="PTHR43373">
    <property type="entry name" value="NA(+)/H(+) ANTIPORTER SUBUNIT"/>
    <property type="match status" value="1"/>
</dbReference>
<keyword evidence="5 9" id="KW-0812">Transmembrane</keyword>
<dbReference type="Pfam" id="PF00361">
    <property type="entry name" value="Proton_antipo_M"/>
    <property type="match status" value="1"/>
</dbReference>
<name>A0ABU3CKM4_9FLAO</name>
<keyword evidence="2" id="KW-0813">Transport</keyword>
<gene>
    <name evidence="15" type="ORF">RM545_09220</name>
</gene>
<feature type="transmembrane region" description="Helical" evidence="10">
    <location>
        <begin position="159"/>
        <end position="182"/>
    </location>
</feature>
<keyword evidence="8 10" id="KW-0472">Membrane</keyword>
<evidence type="ECO:0000256" key="2">
    <source>
        <dbReference type="ARBA" id="ARBA00022448"/>
    </source>
</evidence>
<feature type="domain" description="NADH:quinone oxidoreductase/Mrp antiporter transmembrane" evidence="11">
    <location>
        <begin position="124"/>
        <end position="408"/>
    </location>
</feature>
<feature type="domain" description="MrpA C-terminal/MbhD" evidence="13">
    <location>
        <begin position="605"/>
        <end position="670"/>
    </location>
</feature>
<reference evidence="15 16" key="1">
    <citation type="submission" date="2023-09" db="EMBL/GenBank/DDBJ databases">
        <authorList>
            <person name="Rey-Velasco X."/>
        </authorList>
    </citation>
    <scope>NUCLEOTIDE SEQUENCE [LARGE SCALE GENOMIC DNA]</scope>
    <source>
        <strain evidence="15 16">F260</strain>
    </source>
</reference>
<proteinExistence type="predicted"/>
<keyword evidence="6 10" id="KW-1133">Transmembrane helix</keyword>
<evidence type="ECO:0000259" key="11">
    <source>
        <dbReference type="Pfam" id="PF00361"/>
    </source>
</evidence>
<accession>A0ABU3CKM4</accession>
<dbReference type="InterPro" id="IPR001750">
    <property type="entry name" value="ND/Mrp_TM"/>
</dbReference>
<evidence type="ECO:0000256" key="6">
    <source>
        <dbReference type="ARBA" id="ARBA00022989"/>
    </source>
</evidence>
<evidence type="ECO:0000259" key="13">
    <source>
        <dbReference type="Pfam" id="PF13244"/>
    </source>
</evidence>
<dbReference type="RefSeq" id="WP_311495035.1">
    <property type="nucleotide sequence ID" value="NZ_JAVRHO010000011.1"/>
</dbReference>
<comment type="caution">
    <text evidence="15">The sequence shown here is derived from an EMBL/GenBank/DDBJ whole genome shotgun (WGS) entry which is preliminary data.</text>
</comment>
<evidence type="ECO:0000256" key="7">
    <source>
        <dbReference type="ARBA" id="ARBA00023065"/>
    </source>
</evidence>
<feature type="transmembrane region" description="Helical" evidence="10">
    <location>
        <begin position="647"/>
        <end position="665"/>
    </location>
</feature>
<organism evidence="15 16">
    <name type="scientific">Autumnicola lenta</name>
    <dbReference type="NCBI Taxonomy" id="3075593"/>
    <lineage>
        <taxon>Bacteria</taxon>
        <taxon>Pseudomonadati</taxon>
        <taxon>Bacteroidota</taxon>
        <taxon>Flavobacteriia</taxon>
        <taxon>Flavobacteriales</taxon>
        <taxon>Flavobacteriaceae</taxon>
        <taxon>Autumnicola</taxon>
    </lineage>
</organism>
<feature type="transmembrane region" description="Helical" evidence="10">
    <location>
        <begin position="489"/>
        <end position="516"/>
    </location>
</feature>
<feature type="transmembrane region" description="Helical" evidence="10">
    <location>
        <begin position="446"/>
        <end position="468"/>
    </location>
</feature>
<dbReference type="NCBIfam" id="NF009287">
    <property type="entry name" value="PRK12647.1"/>
    <property type="match status" value="1"/>
</dbReference>
<sequence>MLTAILLGFLFALFLVFSGKLFKGKFSVLASLVPLGLFAYFCSFIPLISNGEVVRKSYEWVPSFGVNFSFTLDGLSLLFSLMITGIGFLVFAYTSAYLKNHEYLDRFYGYLSAFMGAMLGLVLSDNVISLFTFWELTSISSFFLIGFNNTNPASRKSALTALGITGIGGLFLLLAGLVLGNISGTYSISEMLSMKEAISGHEYYALAVIFIFVAAFTKSAQFPFHFWLPGAMKAPTPVSTYLHSATMVKAGIYLLMRFTPVLGDQEIWNTTLIIVGAVTMVYSAIHTLFRTDLKGILAYSTISALGILVFLVGMGTRDTLLAAAVFIIVHALYKATLFLVTGIIDHETGTRDVTALSGLRKVLMPVAIAGFLAAVSSAGIPPSIGFLGKELTYEGTLHSITFNYILIGAIVLTKILLFYAGFVAGLKPFTGKLPERFSSLHMPSPLMWVPPVFLSVLGMAFGIFPALIQDSIIKPAVTALGANAGDVHLALWHGFNTAFILSLVTIVVGAIMYFVLKPSAKLESFIGKFETFSPKSILEKLSGIFVLFSGYWTRIFQNGYLRNYVSTIIFFLVVLVGYTMIGNTELKLDYASLSEITIYEMAIAILLICGVIYTVFTKSRLAAVAAMGVVGLAICLIFVFYSAPDLAMTQFSIDTLTVILFVLVLYKLPRYLELADYKTRLKDGLLSLAFGAIVAILALEVLSEPVNNEIGDFYAKNAYIMAHGKNVVNVILVDFRGSDTMVEISVLAIAAIGVFGLLKLRLKSSDRIK</sequence>
<dbReference type="Pfam" id="PF00662">
    <property type="entry name" value="Proton_antipo_N"/>
    <property type="match status" value="1"/>
</dbReference>
<evidence type="ECO:0000256" key="5">
    <source>
        <dbReference type="ARBA" id="ARBA00022692"/>
    </source>
</evidence>
<keyword evidence="7" id="KW-0406">Ion transport</keyword>
<keyword evidence="3" id="KW-0050">Antiport</keyword>
<feature type="transmembrane region" description="Helical" evidence="10">
    <location>
        <begin position="295"/>
        <end position="313"/>
    </location>
</feature>
<evidence type="ECO:0000256" key="1">
    <source>
        <dbReference type="ARBA" id="ARBA00004651"/>
    </source>
</evidence>
<evidence type="ECO:0000256" key="8">
    <source>
        <dbReference type="ARBA" id="ARBA00023136"/>
    </source>
</evidence>
<feature type="domain" description="MrpA C-terminal/MbhE" evidence="14">
    <location>
        <begin position="680"/>
        <end position="759"/>
    </location>
</feature>
<evidence type="ECO:0000313" key="16">
    <source>
        <dbReference type="Proteomes" id="UP001245285"/>
    </source>
</evidence>
<feature type="transmembrane region" description="Helical" evidence="10">
    <location>
        <begin position="320"/>
        <end position="344"/>
    </location>
</feature>
<comment type="subcellular location">
    <subcellularLocation>
        <location evidence="1">Cell membrane</location>
        <topology evidence="1">Multi-pass membrane protein</topology>
    </subcellularLocation>
    <subcellularLocation>
        <location evidence="9">Membrane</location>
        <topology evidence="9">Multi-pass membrane protein</topology>
    </subcellularLocation>
</comment>
<dbReference type="InterPro" id="IPR050616">
    <property type="entry name" value="CPA3_Na-H_Antiporter_A"/>
</dbReference>
<dbReference type="PANTHER" id="PTHR43373:SF1">
    <property type="entry name" value="NA(+)_H(+) ANTIPORTER SUBUNIT A"/>
    <property type="match status" value="1"/>
</dbReference>
<feature type="transmembrane region" description="Helical" evidence="10">
    <location>
        <begin position="744"/>
        <end position="762"/>
    </location>
</feature>
<evidence type="ECO:0000313" key="15">
    <source>
        <dbReference type="EMBL" id="MDT0646871.1"/>
    </source>
</evidence>
<evidence type="ECO:0000259" key="14">
    <source>
        <dbReference type="Pfam" id="PF20501"/>
    </source>
</evidence>
<dbReference type="InterPro" id="IPR025383">
    <property type="entry name" value="MrpA_C/MbhD"/>
</dbReference>
<feature type="transmembrane region" description="Helical" evidence="10">
    <location>
        <begin position="685"/>
        <end position="703"/>
    </location>
</feature>
<evidence type="ECO:0000256" key="9">
    <source>
        <dbReference type="RuleBase" id="RU000320"/>
    </source>
</evidence>
<keyword evidence="4" id="KW-1003">Cell membrane</keyword>
<feature type="transmembrane region" description="Helical" evidence="10">
    <location>
        <begin position="364"/>
        <end position="388"/>
    </location>
</feature>
<evidence type="ECO:0000256" key="3">
    <source>
        <dbReference type="ARBA" id="ARBA00022449"/>
    </source>
</evidence>
<dbReference type="PRINTS" id="PR01434">
    <property type="entry name" value="NADHDHGNASE5"/>
</dbReference>
<keyword evidence="16" id="KW-1185">Reference proteome</keyword>
<feature type="transmembrane region" description="Helical" evidence="10">
    <location>
        <begin position="596"/>
        <end position="616"/>
    </location>
</feature>
<dbReference type="EMBL" id="JAVRHO010000011">
    <property type="protein sequence ID" value="MDT0646871.1"/>
    <property type="molecule type" value="Genomic_DNA"/>
</dbReference>
<protein>
    <submittedName>
        <fullName evidence="15">Monovalent cation/H+ antiporter subunit A</fullName>
    </submittedName>
</protein>
<feature type="transmembrane region" description="Helical" evidence="10">
    <location>
        <begin position="203"/>
        <end position="226"/>
    </location>
</feature>